<dbReference type="PANTHER" id="PTHR48182:SF2">
    <property type="entry name" value="PROTEIN SERAC1"/>
    <property type="match status" value="1"/>
</dbReference>
<dbReference type="AlphaFoldDB" id="A0A0H2R5M0"/>
<dbReference type="SUPFAM" id="SSF53474">
    <property type="entry name" value="alpha/beta-Hydrolases"/>
    <property type="match status" value="1"/>
</dbReference>
<dbReference type="InterPro" id="IPR052374">
    <property type="entry name" value="SERAC1"/>
</dbReference>
<accession>A0A0H2R5M0</accession>
<evidence type="ECO:0000256" key="6">
    <source>
        <dbReference type="RuleBase" id="RU365011"/>
    </source>
</evidence>
<dbReference type="GO" id="GO:0005739">
    <property type="term" value="C:mitochondrion"/>
    <property type="evidence" value="ECO:0007669"/>
    <property type="project" value="UniProtKB-SubCell"/>
</dbReference>
<name>A0A0H2R5M0_9AGAM</name>
<comment type="similarity">
    <text evidence="6">Belongs to the GPI inositol-deacylase family.</text>
</comment>
<protein>
    <recommendedName>
        <fullName evidence="6">GPI inositol-deacylase</fullName>
        <ecNumber evidence="6">3.1.-.-</ecNumber>
    </recommendedName>
</protein>
<evidence type="ECO:0000259" key="7">
    <source>
        <dbReference type="Pfam" id="PF07819"/>
    </source>
</evidence>
<dbReference type="Gene3D" id="3.40.50.1820">
    <property type="entry name" value="alpha/beta hydrolase"/>
    <property type="match status" value="1"/>
</dbReference>
<comment type="subcellular location">
    <subcellularLocation>
        <location evidence="6">Endoplasmic reticulum membrane</location>
    </subcellularLocation>
    <subcellularLocation>
        <location evidence="2">Membrane</location>
    </subcellularLocation>
    <subcellularLocation>
        <location evidence="1">Mitochondrion</location>
    </subcellularLocation>
</comment>
<gene>
    <name evidence="8" type="ORF">SCHPADRAFT_837791</name>
</gene>
<keyword evidence="6" id="KW-0813">Transport</keyword>
<evidence type="ECO:0000256" key="4">
    <source>
        <dbReference type="ARBA" id="ARBA00023128"/>
    </source>
</evidence>
<dbReference type="Pfam" id="PF07819">
    <property type="entry name" value="PGAP1"/>
    <property type="match status" value="1"/>
</dbReference>
<keyword evidence="6" id="KW-0378">Hydrolase</keyword>
<dbReference type="InParanoid" id="A0A0H2R5M0"/>
<dbReference type="Proteomes" id="UP000053477">
    <property type="component" value="Unassembled WGS sequence"/>
</dbReference>
<evidence type="ECO:0000256" key="2">
    <source>
        <dbReference type="ARBA" id="ARBA00004370"/>
    </source>
</evidence>
<reference evidence="8 9" key="1">
    <citation type="submission" date="2015-04" db="EMBL/GenBank/DDBJ databases">
        <title>Complete genome sequence of Schizopora paradoxa KUC8140, a cosmopolitan wood degrader in East Asia.</title>
        <authorList>
            <consortium name="DOE Joint Genome Institute"/>
            <person name="Min B."/>
            <person name="Park H."/>
            <person name="Jang Y."/>
            <person name="Kim J.-J."/>
            <person name="Kim K.H."/>
            <person name="Pangilinan J."/>
            <person name="Lipzen A."/>
            <person name="Riley R."/>
            <person name="Grigoriev I.V."/>
            <person name="Spatafora J.W."/>
            <person name="Choi I.-G."/>
        </authorList>
    </citation>
    <scope>NUCLEOTIDE SEQUENCE [LARGE SCALE GENOMIC DNA]</scope>
    <source>
        <strain evidence="8 9">KUC8140</strain>
    </source>
</reference>
<dbReference type="GO" id="GO:0016788">
    <property type="term" value="F:hydrolase activity, acting on ester bonds"/>
    <property type="evidence" value="ECO:0007669"/>
    <property type="project" value="InterPro"/>
</dbReference>
<dbReference type="GO" id="GO:0015031">
    <property type="term" value="P:protein transport"/>
    <property type="evidence" value="ECO:0007669"/>
    <property type="project" value="UniProtKB-KW"/>
</dbReference>
<dbReference type="EC" id="3.1.-.-" evidence="6"/>
<feature type="domain" description="GPI inositol-deacylase PGAP1-like alpha/beta" evidence="7">
    <location>
        <begin position="158"/>
        <end position="212"/>
    </location>
</feature>
<evidence type="ECO:0000313" key="9">
    <source>
        <dbReference type="Proteomes" id="UP000053477"/>
    </source>
</evidence>
<sequence length="388" mass="43453">MTRTLRISNIAPTTTADALASYFRDKGLQLSTGNGKHGIYLVKAEDDNIHATVSFYSDLVCKRALALSYEDRKLDNRLLVLSSNFDGFTVLSEGSQVDIIALHGLNGHAFDSWEFYNRKGYNFMWLRDYLPERFPSARVMVYGYTANAISELGTEQIRSQAAERPLLLVGHSMGGLVIKQALIIAKDNNRYQTILNSVHGVLSLGTPHQGGKGVDNARFVANFLRPFNRNVRMDLIKGLRPDSMILFDLTNEFRKLVEARRIKIATLIESKSTRIGFFRHVRVHSSFYRFLSTLSDTSVCIFQIVDEASAALGVSVERKASINANHINMCKFRNPSDKSLAVAVQVIKDLRGEILPMTTPTLLPHHEFNAPRVQERDPSFMLGSSGIP</sequence>
<keyword evidence="6" id="KW-0653">Protein transport</keyword>
<dbReference type="EMBL" id="KQ086191">
    <property type="protein sequence ID" value="KLO06642.1"/>
    <property type="molecule type" value="Genomic_DNA"/>
</dbReference>
<evidence type="ECO:0000313" key="8">
    <source>
        <dbReference type="EMBL" id="KLO06642.1"/>
    </source>
</evidence>
<evidence type="ECO:0000256" key="5">
    <source>
        <dbReference type="ARBA" id="ARBA00023136"/>
    </source>
</evidence>
<proteinExistence type="inferred from homology"/>
<keyword evidence="4" id="KW-0496">Mitochondrion</keyword>
<evidence type="ECO:0000256" key="3">
    <source>
        <dbReference type="ARBA" id="ARBA00022824"/>
    </source>
</evidence>
<dbReference type="PANTHER" id="PTHR48182">
    <property type="entry name" value="PROTEIN SERAC1"/>
    <property type="match status" value="1"/>
</dbReference>
<dbReference type="GO" id="GO:0005789">
    <property type="term" value="C:endoplasmic reticulum membrane"/>
    <property type="evidence" value="ECO:0007669"/>
    <property type="project" value="UniProtKB-SubCell"/>
</dbReference>
<evidence type="ECO:0000256" key="1">
    <source>
        <dbReference type="ARBA" id="ARBA00004173"/>
    </source>
</evidence>
<keyword evidence="9" id="KW-1185">Reference proteome</keyword>
<keyword evidence="3 6" id="KW-0256">Endoplasmic reticulum</keyword>
<organism evidence="8 9">
    <name type="scientific">Schizopora paradoxa</name>
    <dbReference type="NCBI Taxonomy" id="27342"/>
    <lineage>
        <taxon>Eukaryota</taxon>
        <taxon>Fungi</taxon>
        <taxon>Dikarya</taxon>
        <taxon>Basidiomycota</taxon>
        <taxon>Agaricomycotina</taxon>
        <taxon>Agaricomycetes</taxon>
        <taxon>Hymenochaetales</taxon>
        <taxon>Schizoporaceae</taxon>
        <taxon>Schizopora</taxon>
    </lineage>
</organism>
<dbReference type="InterPro" id="IPR012908">
    <property type="entry name" value="PGAP1-ab_dom-like"/>
</dbReference>
<comment type="function">
    <text evidence="6">Involved in inositol deacylation of GPI-anchored proteins which plays important roles in the quality control and ER-associated degradation of GPI-anchored proteins.</text>
</comment>
<dbReference type="OrthoDB" id="3246270at2759"/>
<dbReference type="InterPro" id="IPR029058">
    <property type="entry name" value="AB_hydrolase_fold"/>
</dbReference>
<keyword evidence="5 6" id="KW-0472">Membrane</keyword>